<comment type="caution">
    <text evidence="1">The sequence shown here is derived from an EMBL/GenBank/DDBJ whole genome shotgun (WGS) entry which is preliminary data.</text>
</comment>
<dbReference type="AlphaFoldDB" id="A0A9D3X4Z9"/>
<accession>A0A9D3X4Z9</accession>
<dbReference type="Proteomes" id="UP000827986">
    <property type="component" value="Unassembled WGS sequence"/>
</dbReference>
<evidence type="ECO:0000313" key="2">
    <source>
        <dbReference type="Proteomes" id="UP000827986"/>
    </source>
</evidence>
<protein>
    <submittedName>
        <fullName evidence="1">Uncharacterized protein</fullName>
    </submittedName>
</protein>
<keyword evidence="2" id="KW-1185">Reference proteome</keyword>
<sequence length="58" mass="6670">QQAGIIAYRGPSPHFCVMSCKEFCNPSLTWTREPDPEDLWAQCLRGQCFHPPLPRQPQ</sequence>
<evidence type="ECO:0000313" key="1">
    <source>
        <dbReference type="EMBL" id="KAH1172878.1"/>
    </source>
</evidence>
<proteinExistence type="predicted"/>
<organism evidence="1 2">
    <name type="scientific">Mauremys mutica</name>
    <name type="common">yellowpond turtle</name>
    <dbReference type="NCBI Taxonomy" id="74926"/>
    <lineage>
        <taxon>Eukaryota</taxon>
        <taxon>Metazoa</taxon>
        <taxon>Chordata</taxon>
        <taxon>Craniata</taxon>
        <taxon>Vertebrata</taxon>
        <taxon>Euteleostomi</taxon>
        <taxon>Archelosauria</taxon>
        <taxon>Testudinata</taxon>
        <taxon>Testudines</taxon>
        <taxon>Cryptodira</taxon>
        <taxon>Durocryptodira</taxon>
        <taxon>Testudinoidea</taxon>
        <taxon>Geoemydidae</taxon>
        <taxon>Geoemydinae</taxon>
        <taxon>Mauremys</taxon>
    </lineage>
</organism>
<gene>
    <name evidence="1" type="ORF">KIL84_016717</name>
</gene>
<feature type="non-terminal residue" evidence="1">
    <location>
        <position position="58"/>
    </location>
</feature>
<dbReference type="EMBL" id="JAHDVG010000482">
    <property type="protein sequence ID" value="KAH1172878.1"/>
    <property type="molecule type" value="Genomic_DNA"/>
</dbReference>
<feature type="non-terminal residue" evidence="1">
    <location>
        <position position="1"/>
    </location>
</feature>
<name>A0A9D3X4Z9_9SAUR</name>
<reference evidence="1" key="1">
    <citation type="submission" date="2021-09" db="EMBL/GenBank/DDBJ databases">
        <title>The genome of Mauremys mutica provides insights into the evolution of semi-aquatic lifestyle.</title>
        <authorList>
            <person name="Gong S."/>
            <person name="Gao Y."/>
        </authorList>
    </citation>
    <scope>NUCLEOTIDE SEQUENCE</scope>
    <source>
        <strain evidence="1">MM-2020</strain>
        <tissue evidence="1">Muscle</tissue>
    </source>
</reference>